<evidence type="ECO:0000256" key="2">
    <source>
        <dbReference type="ARBA" id="ARBA00022670"/>
    </source>
</evidence>
<dbReference type="InParanoid" id="A0A1X7TKU0"/>
<dbReference type="SUPFAM" id="SSF54001">
    <property type="entry name" value="Cysteine proteinases"/>
    <property type="match status" value="1"/>
</dbReference>
<reference evidence="5" key="1">
    <citation type="submission" date="2017-05" db="UniProtKB">
        <authorList>
            <consortium name="EnsemblMetazoa"/>
        </authorList>
    </citation>
    <scope>IDENTIFICATION</scope>
</reference>
<proteinExistence type="inferred from homology"/>
<dbReference type="Pfam" id="PF02902">
    <property type="entry name" value="Peptidase_C48"/>
    <property type="match status" value="1"/>
</dbReference>
<evidence type="ECO:0000256" key="3">
    <source>
        <dbReference type="ARBA" id="ARBA00022801"/>
    </source>
</evidence>
<sequence length="162" mass="18598">MVQTEVDDSGNEITLWIEYDAIRLLLDDRSIASILSGGYLNNKHIYFGQILLRRKFPEINGLKSTLEITKPSYKFEISDSLIIQVIHCKDNHWITASNIGCEESEITVYDSLYKAIDQHTYEMLSRLFLKKTFTIKQPQKQTNGYDCGLFALAFATTFSISK</sequence>
<dbReference type="Gene3D" id="3.40.395.10">
    <property type="entry name" value="Adenoviral Proteinase, Chain A"/>
    <property type="match status" value="1"/>
</dbReference>
<feature type="domain" description="Ubiquitin-like protease family profile" evidence="4">
    <location>
        <begin position="1"/>
        <end position="158"/>
    </location>
</feature>
<dbReference type="PROSITE" id="PS50600">
    <property type="entry name" value="ULP_PROTEASE"/>
    <property type="match status" value="1"/>
</dbReference>
<dbReference type="GO" id="GO:0006508">
    <property type="term" value="P:proteolysis"/>
    <property type="evidence" value="ECO:0007669"/>
    <property type="project" value="UniProtKB-KW"/>
</dbReference>
<evidence type="ECO:0000256" key="1">
    <source>
        <dbReference type="ARBA" id="ARBA00005234"/>
    </source>
</evidence>
<comment type="similarity">
    <text evidence="1">Belongs to the peptidase C48 family.</text>
</comment>
<evidence type="ECO:0000313" key="5">
    <source>
        <dbReference type="EnsemblMetazoa" id="Aqu2.1.15517_001"/>
    </source>
</evidence>
<dbReference type="EnsemblMetazoa" id="Aqu2.1.15517_001">
    <property type="protein sequence ID" value="Aqu2.1.15517_001"/>
    <property type="gene ID" value="Aqu2.1.15517"/>
</dbReference>
<protein>
    <recommendedName>
        <fullName evidence="4">Ubiquitin-like protease family profile domain-containing protein</fullName>
    </recommendedName>
</protein>
<organism evidence="5">
    <name type="scientific">Amphimedon queenslandica</name>
    <name type="common">Sponge</name>
    <dbReference type="NCBI Taxonomy" id="400682"/>
    <lineage>
        <taxon>Eukaryota</taxon>
        <taxon>Metazoa</taxon>
        <taxon>Porifera</taxon>
        <taxon>Demospongiae</taxon>
        <taxon>Heteroscleromorpha</taxon>
        <taxon>Haplosclerida</taxon>
        <taxon>Niphatidae</taxon>
        <taxon>Amphimedon</taxon>
    </lineage>
</organism>
<accession>A0A1X7TKU0</accession>
<dbReference type="GO" id="GO:0008234">
    <property type="term" value="F:cysteine-type peptidase activity"/>
    <property type="evidence" value="ECO:0007669"/>
    <property type="project" value="InterPro"/>
</dbReference>
<dbReference type="AlphaFoldDB" id="A0A1X7TKU0"/>
<evidence type="ECO:0000259" key="4">
    <source>
        <dbReference type="PROSITE" id="PS50600"/>
    </source>
</evidence>
<dbReference type="InterPro" id="IPR038765">
    <property type="entry name" value="Papain-like_cys_pep_sf"/>
</dbReference>
<name>A0A1X7TKU0_AMPQE</name>
<dbReference type="PANTHER" id="PTHR34718">
    <property type="entry name" value="PHD-TYPE DOMAIN-CONTAINING PROTEIN"/>
    <property type="match status" value="1"/>
</dbReference>
<dbReference type="InterPro" id="IPR003653">
    <property type="entry name" value="Peptidase_C48_C"/>
</dbReference>
<keyword evidence="2" id="KW-0645">Protease</keyword>
<keyword evidence="3" id="KW-0378">Hydrolase</keyword>
<dbReference type="PANTHER" id="PTHR34718:SF2">
    <property type="entry name" value="PHD-TYPE DOMAIN-CONTAINING PROTEIN"/>
    <property type="match status" value="1"/>
</dbReference>